<dbReference type="EMBL" id="JAXIOK010000024">
    <property type="protein sequence ID" value="KAK4741320.1"/>
    <property type="molecule type" value="Genomic_DNA"/>
</dbReference>
<feature type="domain" description="HTH myb-type" evidence="9">
    <location>
        <begin position="17"/>
        <end position="65"/>
    </location>
</feature>
<dbReference type="GO" id="GO:0003677">
    <property type="term" value="F:DNA binding"/>
    <property type="evidence" value="ECO:0007669"/>
    <property type="project" value="UniProtKB-KW"/>
</dbReference>
<dbReference type="CDD" id="cd00167">
    <property type="entry name" value="SANT"/>
    <property type="match status" value="2"/>
</dbReference>
<gene>
    <name evidence="10" type="ORF">SAY87_024908</name>
</gene>
<keyword evidence="11" id="KW-1185">Reference proteome</keyword>
<feature type="compositionally biased region" description="Low complexity" evidence="7">
    <location>
        <begin position="131"/>
        <end position="144"/>
    </location>
</feature>
<keyword evidence="4" id="KW-0238">DNA-binding</keyword>
<dbReference type="InterPro" id="IPR053106">
    <property type="entry name" value="Plant_Male-Germline_Reg_TFs"/>
</dbReference>
<feature type="domain" description="Myb-like" evidence="8">
    <location>
        <begin position="17"/>
        <end position="69"/>
    </location>
</feature>
<keyword evidence="5" id="KW-0804">Transcription</keyword>
<dbReference type="InterPro" id="IPR017930">
    <property type="entry name" value="Myb_dom"/>
</dbReference>
<comment type="subcellular location">
    <subcellularLocation>
        <location evidence="1">Nucleus</location>
    </subcellularLocation>
</comment>
<keyword evidence="3" id="KW-0805">Transcription regulation</keyword>
<evidence type="ECO:0000313" key="11">
    <source>
        <dbReference type="Proteomes" id="UP001345219"/>
    </source>
</evidence>
<dbReference type="PANTHER" id="PTHR47996:SF3">
    <property type="entry name" value="TRANSCRIPTION FACTOR DUO1"/>
    <property type="match status" value="1"/>
</dbReference>
<evidence type="ECO:0000256" key="4">
    <source>
        <dbReference type="ARBA" id="ARBA00023125"/>
    </source>
</evidence>
<dbReference type="InterPro" id="IPR009057">
    <property type="entry name" value="Homeodomain-like_sf"/>
</dbReference>
<feature type="region of interest" description="Disordered" evidence="7">
    <location>
        <begin position="128"/>
        <end position="159"/>
    </location>
</feature>
<dbReference type="FunFam" id="1.10.10.60:FF:000351">
    <property type="entry name" value="Transcription factor GAMYB"/>
    <property type="match status" value="1"/>
</dbReference>
<dbReference type="FunFam" id="1.10.10.60:FF:000060">
    <property type="entry name" value="MYB transcription factor"/>
    <property type="match status" value="1"/>
</dbReference>
<dbReference type="GO" id="GO:0005634">
    <property type="term" value="C:nucleus"/>
    <property type="evidence" value="ECO:0007669"/>
    <property type="project" value="UniProtKB-SubCell"/>
</dbReference>
<dbReference type="InterPro" id="IPR001005">
    <property type="entry name" value="SANT/Myb"/>
</dbReference>
<accession>A0AAN7GA57</accession>
<dbReference type="Pfam" id="PF00249">
    <property type="entry name" value="Myb_DNA-binding"/>
    <property type="match status" value="2"/>
</dbReference>
<dbReference type="PROSITE" id="PS51294">
    <property type="entry name" value="HTH_MYB"/>
    <property type="match status" value="2"/>
</dbReference>
<name>A0AAN7GA57_9MYRT</name>
<organism evidence="10 11">
    <name type="scientific">Trapa incisa</name>
    <dbReference type="NCBI Taxonomy" id="236973"/>
    <lineage>
        <taxon>Eukaryota</taxon>
        <taxon>Viridiplantae</taxon>
        <taxon>Streptophyta</taxon>
        <taxon>Embryophyta</taxon>
        <taxon>Tracheophyta</taxon>
        <taxon>Spermatophyta</taxon>
        <taxon>Magnoliopsida</taxon>
        <taxon>eudicotyledons</taxon>
        <taxon>Gunneridae</taxon>
        <taxon>Pentapetalae</taxon>
        <taxon>rosids</taxon>
        <taxon>malvids</taxon>
        <taxon>Myrtales</taxon>
        <taxon>Lythraceae</taxon>
        <taxon>Trapa</taxon>
    </lineage>
</organism>
<dbReference type="AlphaFoldDB" id="A0AAN7GA57"/>
<evidence type="ECO:0000256" key="1">
    <source>
        <dbReference type="ARBA" id="ARBA00004123"/>
    </source>
</evidence>
<dbReference type="PANTHER" id="PTHR47996">
    <property type="entry name" value="TRANSCRIPTION FACTOR DUO1"/>
    <property type="match status" value="1"/>
</dbReference>
<protein>
    <recommendedName>
        <fullName evidence="12">Transcription factor DUO1</fullName>
    </recommendedName>
</protein>
<evidence type="ECO:0000256" key="3">
    <source>
        <dbReference type="ARBA" id="ARBA00023015"/>
    </source>
</evidence>
<evidence type="ECO:0000256" key="6">
    <source>
        <dbReference type="ARBA" id="ARBA00023242"/>
    </source>
</evidence>
<dbReference type="Gene3D" id="1.10.10.60">
    <property type="entry name" value="Homeodomain-like"/>
    <property type="match status" value="2"/>
</dbReference>
<evidence type="ECO:0000256" key="5">
    <source>
        <dbReference type="ARBA" id="ARBA00023163"/>
    </source>
</evidence>
<evidence type="ECO:0008006" key="12">
    <source>
        <dbReference type="Google" id="ProtNLM"/>
    </source>
</evidence>
<evidence type="ECO:0000259" key="8">
    <source>
        <dbReference type="PROSITE" id="PS50090"/>
    </source>
</evidence>
<reference evidence="10 11" key="1">
    <citation type="journal article" date="2023" name="Hortic Res">
        <title>Pangenome of water caltrop reveals structural variations and asymmetric subgenome divergence after allopolyploidization.</title>
        <authorList>
            <person name="Zhang X."/>
            <person name="Chen Y."/>
            <person name="Wang L."/>
            <person name="Yuan Y."/>
            <person name="Fang M."/>
            <person name="Shi L."/>
            <person name="Lu R."/>
            <person name="Comes H.P."/>
            <person name="Ma Y."/>
            <person name="Chen Y."/>
            <person name="Huang G."/>
            <person name="Zhou Y."/>
            <person name="Zheng Z."/>
            <person name="Qiu Y."/>
        </authorList>
    </citation>
    <scope>NUCLEOTIDE SEQUENCE [LARGE SCALE GENOMIC DNA]</scope>
    <source>
        <tissue evidence="10">Roots</tissue>
    </source>
</reference>
<feature type="domain" description="Myb-like" evidence="8">
    <location>
        <begin position="78"/>
        <end position="121"/>
    </location>
</feature>
<sequence length="316" mass="35338">MKTCSQSAVERGGGSHRDEIRKGPWKAEEDEVLLNHVRRYGPRDWSSIRSKGLLQRTGKSCRLRWVNKLRPNLKNGCKFTQEEERIVIELQAQFGNKWARIASYLPGRTDNDVKNFWSSRQKRLARILQTSSSAASSAPASSSKSHLRSTKRDSSAPVMNISRNVPSAEILKVSSLREEWIPPNPQCSLPELQNIPQHLPENYNHLVFPSGCQELFPPIPQAPPPPQSGISFIPGGYDFLGRLEDSNFFNAFEPIETVTGIGEAPGNQFSEELPFFEVSAGFRSGSLDTFFDDFPADMFDDNVDSPAISASPRRSS</sequence>
<evidence type="ECO:0000259" key="9">
    <source>
        <dbReference type="PROSITE" id="PS51294"/>
    </source>
</evidence>
<evidence type="ECO:0000256" key="7">
    <source>
        <dbReference type="SAM" id="MobiDB-lite"/>
    </source>
</evidence>
<dbReference type="SUPFAM" id="SSF46689">
    <property type="entry name" value="Homeodomain-like"/>
    <property type="match status" value="1"/>
</dbReference>
<keyword evidence="6" id="KW-0539">Nucleus</keyword>
<dbReference type="SMART" id="SM00717">
    <property type="entry name" value="SANT"/>
    <property type="match status" value="2"/>
</dbReference>
<comment type="caution">
    <text evidence="10">The sequence shown here is derived from an EMBL/GenBank/DDBJ whole genome shotgun (WGS) entry which is preliminary data.</text>
</comment>
<dbReference type="PROSITE" id="PS50090">
    <property type="entry name" value="MYB_LIKE"/>
    <property type="match status" value="2"/>
</dbReference>
<evidence type="ECO:0000256" key="2">
    <source>
        <dbReference type="ARBA" id="ARBA00022737"/>
    </source>
</evidence>
<feature type="region of interest" description="Disordered" evidence="7">
    <location>
        <begin position="1"/>
        <end position="23"/>
    </location>
</feature>
<dbReference type="Proteomes" id="UP001345219">
    <property type="component" value="Chromosome 19"/>
</dbReference>
<keyword evidence="2" id="KW-0677">Repeat</keyword>
<feature type="compositionally biased region" description="Basic and acidic residues" evidence="7">
    <location>
        <begin position="13"/>
        <end position="23"/>
    </location>
</feature>
<proteinExistence type="predicted"/>
<feature type="domain" description="HTH myb-type" evidence="9">
    <location>
        <begin position="70"/>
        <end position="125"/>
    </location>
</feature>
<evidence type="ECO:0000313" key="10">
    <source>
        <dbReference type="EMBL" id="KAK4741320.1"/>
    </source>
</evidence>